<proteinExistence type="predicted"/>
<dbReference type="EMBL" id="QGKW02002228">
    <property type="protein sequence ID" value="KAF2537991.1"/>
    <property type="molecule type" value="Genomic_DNA"/>
</dbReference>
<reference evidence="2" key="1">
    <citation type="submission" date="2019-12" db="EMBL/GenBank/DDBJ databases">
        <title>Genome sequencing and annotation of Brassica cretica.</title>
        <authorList>
            <person name="Studholme D.J."/>
            <person name="Sarris P.F."/>
        </authorList>
    </citation>
    <scope>NUCLEOTIDE SEQUENCE</scope>
    <source>
        <strain evidence="2">PFS-001/15</strain>
        <tissue evidence="2">Leaf</tissue>
    </source>
</reference>
<accession>A0A8S9FXQ1</accession>
<gene>
    <name evidence="2" type="ORF">F2Q68_00022823</name>
</gene>
<name>A0A8S9FXQ1_BRACR</name>
<evidence type="ECO:0000256" key="1">
    <source>
        <dbReference type="SAM" id="MobiDB-lite"/>
    </source>
</evidence>
<feature type="region of interest" description="Disordered" evidence="1">
    <location>
        <begin position="182"/>
        <end position="215"/>
    </location>
</feature>
<dbReference type="AlphaFoldDB" id="A0A8S9FXQ1"/>
<evidence type="ECO:0000313" key="2">
    <source>
        <dbReference type="EMBL" id="KAF2537991.1"/>
    </source>
</evidence>
<organism evidence="2 3">
    <name type="scientific">Brassica cretica</name>
    <name type="common">Mustard</name>
    <dbReference type="NCBI Taxonomy" id="69181"/>
    <lineage>
        <taxon>Eukaryota</taxon>
        <taxon>Viridiplantae</taxon>
        <taxon>Streptophyta</taxon>
        <taxon>Embryophyta</taxon>
        <taxon>Tracheophyta</taxon>
        <taxon>Spermatophyta</taxon>
        <taxon>Magnoliopsida</taxon>
        <taxon>eudicotyledons</taxon>
        <taxon>Gunneridae</taxon>
        <taxon>Pentapetalae</taxon>
        <taxon>rosids</taxon>
        <taxon>malvids</taxon>
        <taxon>Brassicales</taxon>
        <taxon>Brassicaceae</taxon>
        <taxon>Brassiceae</taxon>
        <taxon>Brassica</taxon>
    </lineage>
</organism>
<feature type="region of interest" description="Disordered" evidence="1">
    <location>
        <begin position="148"/>
        <end position="167"/>
    </location>
</feature>
<dbReference type="Proteomes" id="UP000712281">
    <property type="component" value="Unassembled WGS sequence"/>
</dbReference>
<evidence type="ECO:0000313" key="3">
    <source>
        <dbReference type="Proteomes" id="UP000712281"/>
    </source>
</evidence>
<protein>
    <submittedName>
        <fullName evidence="2">Uncharacterized protein</fullName>
    </submittedName>
</protein>
<sequence>MNLELDWTRAGLYASWLGRELDANGLRLRSRAADRGRELFAVGSRAALMRTGRLLSGTRAGCEMGLSSYRIRNTLGLEMIRDVMEVGNKEEEVKPEMVAGLDDEDGNLEYEMMEDGVDDASLEREASGDLNSMDVEEAFPIDENEDLVGEQEHQVPKKKNGKITAAVMGGNAKKRLVQSFVSPRKKAMAKQASKAGDKGLVPTKKALVKPRPDTD</sequence>
<comment type="caution">
    <text evidence="2">The sequence shown here is derived from an EMBL/GenBank/DDBJ whole genome shotgun (WGS) entry which is preliminary data.</text>
</comment>